<dbReference type="InterPro" id="IPR015943">
    <property type="entry name" value="WD40/YVTN_repeat-like_dom_sf"/>
</dbReference>
<dbReference type="SUPFAM" id="SSF50978">
    <property type="entry name" value="WD40 repeat-like"/>
    <property type="match status" value="1"/>
</dbReference>
<gene>
    <name evidence="1" type="ORF">O3M35_006609</name>
</gene>
<dbReference type="InterPro" id="IPR042505">
    <property type="entry name" value="DYNC2I1"/>
</dbReference>
<dbReference type="SMART" id="SM00320">
    <property type="entry name" value="WD40"/>
    <property type="match status" value="2"/>
</dbReference>
<sequence>MLISLEEEEQESNLPLKRTKQSYGFSDGYVQISVDNINFLKDRSVTDIVFSPHNPNTIMTSHRAAKETGDTFVDQYYARSIICVWSILEPSQPLKMLVAPCQISATCFDDTVLNLIYAGLTDGTVCLWDISEPIDVHQQNMFVDMPVLRSPTYCTYDINEDIHLSTVTAIKSIGYGKSASKSGSSMAPSRLISLSEDGKMIVWTVIQLSEPPMMAEKQAMIELGIAYWGRVKLVFASLLNPLKYLKNLSDMSWGIQLLCMVRTMSESVNLLIGSNVGKIVHMHVSGAAVQPVPVFKNASGKEKC</sequence>
<comment type="caution">
    <text evidence="1">The sequence shown here is derived from an EMBL/GenBank/DDBJ whole genome shotgun (WGS) entry which is preliminary data.</text>
</comment>
<organism evidence="1 2">
    <name type="scientific">Rhynocoris fuscipes</name>
    <dbReference type="NCBI Taxonomy" id="488301"/>
    <lineage>
        <taxon>Eukaryota</taxon>
        <taxon>Metazoa</taxon>
        <taxon>Ecdysozoa</taxon>
        <taxon>Arthropoda</taxon>
        <taxon>Hexapoda</taxon>
        <taxon>Insecta</taxon>
        <taxon>Pterygota</taxon>
        <taxon>Neoptera</taxon>
        <taxon>Paraneoptera</taxon>
        <taxon>Hemiptera</taxon>
        <taxon>Heteroptera</taxon>
        <taxon>Panheteroptera</taxon>
        <taxon>Cimicomorpha</taxon>
        <taxon>Reduviidae</taxon>
        <taxon>Harpactorinae</taxon>
        <taxon>Harpactorini</taxon>
        <taxon>Rhynocoris</taxon>
    </lineage>
</organism>
<dbReference type="AlphaFoldDB" id="A0AAW1DE43"/>
<dbReference type="InterPro" id="IPR036322">
    <property type="entry name" value="WD40_repeat_dom_sf"/>
</dbReference>
<dbReference type="GO" id="GO:0045503">
    <property type="term" value="F:dynein light chain binding"/>
    <property type="evidence" value="ECO:0007669"/>
    <property type="project" value="InterPro"/>
</dbReference>
<reference evidence="1 2" key="1">
    <citation type="submission" date="2022-12" db="EMBL/GenBank/DDBJ databases">
        <title>Chromosome-level genome assembly of true bugs.</title>
        <authorList>
            <person name="Ma L."/>
            <person name="Li H."/>
        </authorList>
    </citation>
    <scope>NUCLEOTIDE SEQUENCE [LARGE SCALE GENOMIC DNA]</scope>
    <source>
        <strain evidence="1">Lab_2022b</strain>
    </source>
</reference>
<keyword evidence="2" id="KW-1185">Reference proteome</keyword>
<dbReference type="PANTHER" id="PTHR16022:SF0">
    <property type="entry name" value="CYTOPLASMIC DYNEIN 2 INTERMEDIATE CHAIN 1"/>
    <property type="match status" value="1"/>
</dbReference>
<dbReference type="PANTHER" id="PTHR16022">
    <property type="entry name" value="WD REPEAT DOMAIN 60"/>
    <property type="match status" value="1"/>
</dbReference>
<proteinExistence type="predicted"/>
<name>A0AAW1DE43_9HEMI</name>
<evidence type="ECO:0000313" key="1">
    <source>
        <dbReference type="EMBL" id="KAK9509254.1"/>
    </source>
</evidence>
<dbReference type="GO" id="GO:0005868">
    <property type="term" value="C:cytoplasmic dynein complex"/>
    <property type="evidence" value="ECO:0007669"/>
    <property type="project" value="InterPro"/>
</dbReference>
<dbReference type="GO" id="GO:0045504">
    <property type="term" value="F:dynein heavy chain binding"/>
    <property type="evidence" value="ECO:0007669"/>
    <property type="project" value="InterPro"/>
</dbReference>
<dbReference type="GO" id="GO:0042073">
    <property type="term" value="P:intraciliary transport"/>
    <property type="evidence" value="ECO:0007669"/>
    <property type="project" value="InterPro"/>
</dbReference>
<dbReference type="Proteomes" id="UP001461498">
    <property type="component" value="Unassembled WGS sequence"/>
</dbReference>
<evidence type="ECO:0000313" key="2">
    <source>
        <dbReference type="Proteomes" id="UP001461498"/>
    </source>
</evidence>
<dbReference type="Gene3D" id="2.130.10.10">
    <property type="entry name" value="YVTN repeat-like/Quinoprotein amine dehydrogenase"/>
    <property type="match status" value="1"/>
</dbReference>
<dbReference type="EMBL" id="JAPXFL010000003">
    <property type="protein sequence ID" value="KAK9509254.1"/>
    <property type="molecule type" value="Genomic_DNA"/>
</dbReference>
<dbReference type="InterPro" id="IPR001680">
    <property type="entry name" value="WD40_rpt"/>
</dbReference>
<accession>A0AAW1DE43</accession>
<protein>
    <submittedName>
        <fullName evidence="1">Uncharacterized protein</fullName>
    </submittedName>
</protein>
<dbReference type="GO" id="GO:0005929">
    <property type="term" value="C:cilium"/>
    <property type="evidence" value="ECO:0007669"/>
    <property type="project" value="GOC"/>
</dbReference>